<organism evidence="1 2">
    <name type="scientific">Cetraspora pellucida</name>
    <dbReference type="NCBI Taxonomy" id="1433469"/>
    <lineage>
        <taxon>Eukaryota</taxon>
        <taxon>Fungi</taxon>
        <taxon>Fungi incertae sedis</taxon>
        <taxon>Mucoromycota</taxon>
        <taxon>Glomeromycotina</taxon>
        <taxon>Glomeromycetes</taxon>
        <taxon>Diversisporales</taxon>
        <taxon>Gigasporaceae</taxon>
        <taxon>Cetraspora</taxon>
    </lineage>
</organism>
<gene>
    <name evidence="1" type="ORF">SPELUC_LOCUS9160</name>
</gene>
<dbReference type="Proteomes" id="UP000789366">
    <property type="component" value="Unassembled WGS sequence"/>
</dbReference>
<keyword evidence="2" id="KW-1185">Reference proteome</keyword>
<dbReference type="EMBL" id="CAJVPW010014952">
    <property type="protein sequence ID" value="CAG8657893.1"/>
    <property type="molecule type" value="Genomic_DNA"/>
</dbReference>
<accession>A0ACA9NLD1</accession>
<evidence type="ECO:0000313" key="2">
    <source>
        <dbReference type="Proteomes" id="UP000789366"/>
    </source>
</evidence>
<protein>
    <submittedName>
        <fullName evidence="1">15965_t:CDS:1</fullName>
    </submittedName>
</protein>
<comment type="caution">
    <text evidence="1">The sequence shown here is derived from an EMBL/GenBank/DDBJ whole genome shotgun (WGS) entry which is preliminary data.</text>
</comment>
<feature type="non-terminal residue" evidence="1">
    <location>
        <position position="1"/>
    </location>
</feature>
<proteinExistence type="predicted"/>
<reference evidence="1" key="1">
    <citation type="submission" date="2021-06" db="EMBL/GenBank/DDBJ databases">
        <authorList>
            <person name="Kallberg Y."/>
            <person name="Tangrot J."/>
            <person name="Rosling A."/>
        </authorList>
    </citation>
    <scope>NUCLEOTIDE SEQUENCE</scope>
    <source>
        <strain evidence="1">28 12/20/2015</strain>
    </source>
</reference>
<sequence>FLEAKWDNNQELQTQITTLIGERDNIQQNLTNLENKLKRIQKNFLGSLFRSGKKSQQIKDLRIEMIKLRAKLIEKDQQIEDLINERDNLAQEKGELEREKEQLTTQKVNLQTELTNLINNIQNHLGISNLNNLPTLPEGETLAKQERANDLQRKLEIEQGWWDKWIADDYASREYNYSVHSSFGRHFLNKAKNVGSIRVEAYVRKYNKDRV</sequence>
<name>A0ACA9NLD1_9GLOM</name>
<evidence type="ECO:0000313" key="1">
    <source>
        <dbReference type="EMBL" id="CAG8657893.1"/>
    </source>
</evidence>